<gene>
    <name evidence="2" type="ORF">Golob_007585</name>
</gene>
<proteinExistence type="predicted"/>
<comment type="caution">
    <text evidence="2">The sequence shown here is derived from an EMBL/GenBank/DDBJ whole genome shotgun (WGS) entry which is preliminary data.</text>
</comment>
<reference evidence="2 3" key="1">
    <citation type="journal article" date="2019" name="Genome Biol. Evol.">
        <title>Insights into the evolution of the New World diploid cottons (Gossypium, subgenus Houzingenia) based on genome sequencing.</title>
        <authorList>
            <person name="Grover C.E."/>
            <person name="Arick M.A. 2nd"/>
            <person name="Thrash A."/>
            <person name="Conover J.L."/>
            <person name="Sanders W.S."/>
            <person name="Peterson D.G."/>
            <person name="Frelichowski J.E."/>
            <person name="Scheffler J.A."/>
            <person name="Scheffler B.E."/>
            <person name="Wendel J.F."/>
        </authorList>
    </citation>
    <scope>NUCLEOTIDE SEQUENCE [LARGE SCALE GENOMIC DNA]</scope>
    <source>
        <strain evidence="2">157</strain>
        <tissue evidence="2">Leaf</tissue>
    </source>
</reference>
<keyword evidence="3" id="KW-1185">Reference proteome</keyword>
<feature type="region of interest" description="Disordered" evidence="1">
    <location>
        <begin position="46"/>
        <end position="84"/>
    </location>
</feature>
<protein>
    <submittedName>
        <fullName evidence="2">Uncharacterized protein</fullName>
    </submittedName>
</protein>
<feature type="region of interest" description="Disordered" evidence="1">
    <location>
        <begin position="1"/>
        <end position="28"/>
    </location>
</feature>
<feature type="compositionally biased region" description="Acidic residues" evidence="1">
    <location>
        <begin position="50"/>
        <end position="63"/>
    </location>
</feature>
<sequence>MFQKQKGQSLPNNIKNKPQRDGNEHAKEIALQLGKAIKPPIIPIHKQEEILEDVNEPTEEDEEAEHHEPIDEVAGLVSDPVMSNPSTTKVSTYVLSSVVEDSHESESPSTSVYYGLYDRDRAIVGGLFGDHDGQWIQGLGGTSSFCSIPEAEGLSRSLYKRSVLQAIDEMVGNVIKIDLMTDKGAGGQFARFVVQIDLSKPFISRIRITSRIHRVEYEYLLTGEAKDLVRLDQHENTGSIQERVKNERFGEWIIVNYRSCRQNYRNDDGQECGEGNNLFGSR</sequence>
<dbReference type="AlphaFoldDB" id="A0A7J8MD75"/>
<name>A0A7J8MD75_9ROSI</name>
<feature type="compositionally biased region" description="Polar residues" evidence="1">
    <location>
        <begin position="1"/>
        <end position="16"/>
    </location>
</feature>
<dbReference type="EMBL" id="JABEZX010000008">
    <property type="protein sequence ID" value="MBA0562550.1"/>
    <property type="molecule type" value="Genomic_DNA"/>
</dbReference>
<accession>A0A7J8MD75</accession>
<evidence type="ECO:0000313" key="3">
    <source>
        <dbReference type="Proteomes" id="UP000593572"/>
    </source>
</evidence>
<feature type="compositionally biased region" description="Basic and acidic residues" evidence="1">
    <location>
        <begin position="18"/>
        <end position="28"/>
    </location>
</feature>
<dbReference type="Proteomes" id="UP000593572">
    <property type="component" value="Unassembled WGS sequence"/>
</dbReference>
<evidence type="ECO:0000313" key="2">
    <source>
        <dbReference type="EMBL" id="MBA0562550.1"/>
    </source>
</evidence>
<organism evidence="2 3">
    <name type="scientific">Gossypium lobatum</name>
    <dbReference type="NCBI Taxonomy" id="34289"/>
    <lineage>
        <taxon>Eukaryota</taxon>
        <taxon>Viridiplantae</taxon>
        <taxon>Streptophyta</taxon>
        <taxon>Embryophyta</taxon>
        <taxon>Tracheophyta</taxon>
        <taxon>Spermatophyta</taxon>
        <taxon>Magnoliopsida</taxon>
        <taxon>eudicotyledons</taxon>
        <taxon>Gunneridae</taxon>
        <taxon>Pentapetalae</taxon>
        <taxon>rosids</taxon>
        <taxon>malvids</taxon>
        <taxon>Malvales</taxon>
        <taxon>Malvaceae</taxon>
        <taxon>Malvoideae</taxon>
        <taxon>Gossypium</taxon>
    </lineage>
</organism>
<evidence type="ECO:0000256" key="1">
    <source>
        <dbReference type="SAM" id="MobiDB-lite"/>
    </source>
</evidence>